<dbReference type="PROSITE" id="PS50931">
    <property type="entry name" value="HTH_LYSR"/>
    <property type="match status" value="1"/>
</dbReference>
<dbReference type="PANTHER" id="PTHR30346">
    <property type="entry name" value="TRANSCRIPTIONAL DUAL REGULATOR HCAR-RELATED"/>
    <property type="match status" value="1"/>
</dbReference>
<dbReference type="OrthoDB" id="9803735at2"/>
<dbReference type="FunFam" id="1.10.10.10:FF:000001">
    <property type="entry name" value="LysR family transcriptional regulator"/>
    <property type="match status" value="1"/>
</dbReference>
<dbReference type="RefSeq" id="WP_068771710.1">
    <property type="nucleotide sequence ID" value="NZ_CP109796.1"/>
</dbReference>
<sequence>MPNKYQFPYELRHLVYFLEVANQLHFRRAAESLSVAQPALSRQIAQLEKALGAPLFLRTKRRVELTPAGRAFARRIEPVLRSLAIAGGELGALIRGESGHVRIAFTGLAMATVLPGIVREFGRRYPGIRLELNESPTSAQLAALHAGELGCGFFHPDATAPAGLRTHMLLRERNGILLPAGHPLARRAMLKLRDLADTPLVLFPRSNNPGFYDRVLAACARGGMTPRIAEEIWPRVNSIGLVRAGVGATFITPSEARDLPADVVFRPLTGHAPESRLVLGWKPAPAPDAALAAFLSVATGGAQVKA</sequence>
<evidence type="ECO:0000259" key="5">
    <source>
        <dbReference type="PROSITE" id="PS50931"/>
    </source>
</evidence>
<dbReference type="CDD" id="cd08414">
    <property type="entry name" value="PBP2_LTTR_aromatics_like"/>
    <property type="match status" value="1"/>
</dbReference>
<dbReference type="Proteomes" id="UP000078486">
    <property type="component" value="Unassembled WGS sequence"/>
</dbReference>
<dbReference type="GO" id="GO:0032993">
    <property type="term" value="C:protein-DNA complex"/>
    <property type="evidence" value="ECO:0007669"/>
    <property type="project" value="TreeGrafter"/>
</dbReference>
<dbReference type="EMBL" id="LRRQ01000141">
    <property type="protein sequence ID" value="OAM88223.1"/>
    <property type="molecule type" value="Genomic_DNA"/>
</dbReference>
<name>A0A178IDY1_9BACT</name>
<dbReference type="InterPro" id="IPR005119">
    <property type="entry name" value="LysR_subst-bd"/>
</dbReference>
<evidence type="ECO:0000313" key="6">
    <source>
        <dbReference type="EMBL" id="OAM88223.1"/>
    </source>
</evidence>
<comment type="similarity">
    <text evidence="1">Belongs to the LysR transcriptional regulatory family.</text>
</comment>
<dbReference type="SUPFAM" id="SSF53850">
    <property type="entry name" value="Periplasmic binding protein-like II"/>
    <property type="match status" value="1"/>
</dbReference>
<accession>A0A178IDY1</accession>
<organism evidence="6 7">
    <name type="scientific">Termitidicoccus mucosus</name>
    <dbReference type="NCBI Taxonomy" id="1184151"/>
    <lineage>
        <taxon>Bacteria</taxon>
        <taxon>Pseudomonadati</taxon>
        <taxon>Verrucomicrobiota</taxon>
        <taxon>Opitutia</taxon>
        <taxon>Opitutales</taxon>
        <taxon>Opitutaceae</taxon>
        <taxon>Termitidicoccus</taxon>
    </lineage>
</organism>
<evidence type="ECO:0000256" key="1">
    <source>
        <dbReference type="ARBA" id="ARBA00009437"/>
    </source>
</evidence>
<dbReference type="InterPro" id="IPR036390">
    <property type="entry name" value="WH_DNA-bd_sf"/>
</dbReference>
<protein>
    <submittedName>
        <fullName evidence="6">LysR family transcriptional regulator</fullName>
    </submittedName>
</protein>
<reference evidence="6 7" key="1">
    <citation type="submission" date="2016-01" db="EMBL/GenBank/DDBJ databases">
        <title>High potential of lignocellulose degradation of a new Verrucomicrobia species.</title>
        <authorList>
            <person name="Wang Y."/>
            <person name="Shi Y."/>
            <person name="Qiu Z."/>
            <person name="Liu S."/>
            <person name="Yang H."/>
        </authorList>
    </citation>
    <scope>NUCLEOTIDE SEQUENCE [LARGE SCALE GENOMIC DNA]</scope>
    <source>
        <strain evidence="6 7">TSB47</strain>
    </source>
</reference>
<dbReference type="InterPro" id="IPR000847">
    <property type="entry name" value="LysR_HTH_N"/>
</dbReference>
<dbReference type="GO" id="GO:0003700">
    <property type="term" value="F:DNA-binding transcription factor activity"/>
    <property type="evidence" value="ECO:0007669"/>
    <property type="project" value="InterPro"/>
</dbReference>
<evidence type="ECO:0000256" key="2">
    <source>
        <dbReference type="ARBA" id="ARBA00023015"/>
    </source>
</evidence>
<dbReference type="STRING" id="1184151.AW736_18025"/>
<keyword evidence="2" id="KW-0805">Transcription regulation</keyword>
<dbReference type="Gene3D" id="1.10.10.10">
    <property type="entry name" value="Winged helix-like DNA-binding domain superfamily/Winged helix DNA-binding domain"/>
    <property type="match status" value="1"/>
</dbReference>
<dbReference type="Gene3D" id="3.40.190.10">
    <property type="entry name" value="Periplasmic binding protein-like II"/>
    <property type="match status" value="2"/>
</dbReference>
<feature type="domain" description="HTH lysR-type" evidence="5">
    <location>
        <begin position="9"/>
        <end position="66"/>
    </location>
</feature>
<evidence type="ECO:0000256" key="4">
    <source>
        <dbReference type="ARBA" id="ARBA00023163"/>
    </source>
</evidence>
<dbReference type="PRINTS" id="PR00039">
    <property type="entry name" value="HTHLYSR"/>
</dbReference>
<gene>
    <name evidence="6" type="ORF">AW736_18025</name>
</gene>
<dbReference type="PANTHER" id="PTHR30346:SF30">
    <property type="entry name" value="SMALL NEUTRAL PROTEASE REGULATORY PROTEIN"/>
    <property type="match status" value="1"/>
</dbReference>
<evidence type="ECO:0000313" key="7">
    <source>
        <dbReference type="Proteomes" id="UP000078486"/>
    </source>
</evidence>
<evidence type="ECO:0000256" key="3">
    <source>
        <dbReference type="ARBA" id="ARBA00023125"/>
    </source>
</evidence>
<comment type="caution">
    <text evidence="6">The sequence shown here is derived from an EMBL/GenBank/DDBJ whole genome shotgun (WGS) entry which is preliminary data.</text>
</comment>
<keyword evidence="3" id="KW-0238">DNA-binding</keyword>
<keyword evidence="7" id="KW-1185">Reference proteome</keyword>
<dbReference type="InterPro" id="IPR036388">
    <property type="entry name" value="WH-like_DNA-bd_sf"/>
</dbReference>
<dbReference type="Pfam" id="PF03466">
    <property type="entry name" value="LysR_substrate"/>
    <property type="match status" value="1"/>
</dbReference>
<dbReference type="AlphaFoldDB" id="A0A178IDY1"/>
<dbReference type="Pfam" id="PF00126">
    <property type="entry name" value="HTH_1"/>
    <property type="match status" value="1"/>
</dbReference>
<dbReference type="GO" id="GO:0003677">
    <property type="term" value="F:DNA binding"/>
    <property type="evidence" value="ECO:0007669"/>
    <property type="project" value="UniProtKB-KW"/>
</dbReference>
<keyword evidence="4" id="KW-0804">Transcription</keyword>
<proteinExistence type="inferred from homology"/>
<dbReference type="SUPFAM" id="SSF46785">
    <property type="entry name" value="Winged helix' DNA-binding domain"/>
    <property type="match status" value="1"/>
</dbReference>